<sequence>MSSTVSQCTSCPDINCKICEDRGSGNTCLGCSKELRLISPLNIKKTSCCGDGKYVSSTQVECANCADPNCNFCEDRGSGDYCLKCYNLFSITTIAKIKKTSCCSSKLYWNNYSHSCEDCDSKCSECTDSKTNCLTCVDQINMSSPPACECPSNMYFDGSSSCNPCEQNSADNSYFCGNQTEKTCKSSKVGFNLGFNDNKIIVNFASKLKRDLQKKFFIVKFLNETTYDTENCTLIKINETRYEIETSIKDCDLPIFVNLTFGFS</sequence>
<dbReference type="EMBL" id="CAJZBQ010000050">
    <property type="protein sequence ID" value="CAG9330124.1"/>
    <property type="molecule type" value="Genomic_DNA"/>
</dbReference>
<accession>A0AAU9JVU5</accession>
<evidence type="ECO:0000313" key="2">
    <source>
        <dbReference type="Proteomes" id="UP001162131"/>
    </source>
</evidence>
<dbReference type="InterPro" id="IPR009030">
    <property type="entry name" value="Growth_fac_rcpt_cys_sf"/>
</dbReference>
<proteinExistence type="predicted"/>
<comment type="caution">
    <text evidence="1">The sequence shown here is derived from an EMBL/GenBank/DDBJ whole genome shotgun (WGS) entry which is preliminary data.</text>
</comment>
<protein>
    <submittedName>
        <fullName evidence="1">Uncharacterized protein</fullName>
    </submittedName>
</protein>
<evidence type="ECO:0000313" key="1">
    <source>
        <dbReference type="EMBL" id="CAG9330124.1"/>
    </source>
</evidence>
<dbReference type="AlphaFoldDB" id="A0AAU9JVU5"/>
<name>A0AAU9JVU5_9CILI</name>
<gene>
    <name evidence="1" type="ORF">BSTOLATCC_MIC50232</name>
</gene>
<reference evidence="1" key="1">
    <citation type="submission" date="2021-09" db="EMBL/GenBank/DDBJ databases">
        <authorList>
            <consortium name="AG Swart"/>
            <person name="Singh M."/>
            <person name="Singh A."/>
            <person name="Seah K."/>
            <person name="Emmerich C."/>
        </authorList>
    </citation>
    <scope>NUCLEOTIDE SEQUENCE</scope>
    <source>
        <strain evidence="1">ATCC30299</strain>
    </source>
</reference>
<keyword evidence="2" id="KW-1185">Reference proteome</keyword>
<organism evidence="1 2">
    <name type="scientific">Blepharisma stoltei</name>
    <dbReference type="NCBI Taxonomy" id="1481888"/>
    <lineage>
        <taxon>Eukaryota</taxon>
        <taxon>Sar</taxon>
        <taxon>Alveolata</taxon>
        <taxon>Ciliophora</taxon>
        <taxon>Postciliodesmatophora</taxon>
        <taxon>Heterotrichea</taxon>
        <taxon>Heterotrichida</taxon>
        <taxon>Blepharismidae</taxon>
        <taxon>Blepharisma</taxon>
    </lineage>
</organism>
<dbReference type="SUPFAM" id="SSF57184">
    <property type="entry name" value="Growth factor receptor domain"/>
    <property type="match status" value="1"/>
</dbReference>
<dbReference type="Proteomes" id="UP001162131">
    <property type="component" value="Unassembled WGS sequence"/>
</dbReference>